<dbReference type="EMBL" id="VOBR01000034">
    <property type="protein sequence ID" value="TWP46263.1"/>
    <property type="molecule type" value="Genomic_DNA"/>
</dbReference>
<organism evidence="2 3">
    <name type="scientific">Lentzea tibetensis</name>
    <dbReference type="NCBI Taxonomy" id="2591470"/>
    <lineage>
        <taxon>Bacteria</taxon>
        <taxon>Bacillati</taxon>
        <taxon>Actinomycetota</taxon>
        <taxon>Actinomycetes</taxon>
        <taxon>Pseudonocardiales</taxon>
        <taxon>Pseudonocardiaceae</taxon>
        <taxon>Lentzea</taxon>
    </lineage>
</organism>
<dbReference type="RefSeq" id="WP_146358810.1">
    <property type="nucleotide sequence ID" value="NZ_VOBR01000034.1"/>
</dbReference>
<dbReference type="Proteomes" id="UP000316639">
    <property type="component" value="Unassembled WGS sequence"/>
</dbReference>
<protein>
    <submittedName>
        <fullName evidence="2">Uncharacterized protein</fullName>
    </submittedName>
</protein>
<evidence type="ECO:0000313" key="2">
    <source>
        <dbReference type="EMBL" id="TWP46263.1"/>
    </source>
</evidence>
<keyword evidence="1" id="KW-0732">Signal</keyword>
<comment type="caution">
    <text evidence="2">The sequence shown here is derived from an EMBL/GenBank/DDBJ whole genome shotgun (WGS) entry which is preliminary data.</text>
</comment>
<feature type="signal peptide" evidence="1">
    <location>
        <begin position="1"/>
        <end position="24"/>
    </location>
</feature>
<evidence type="ECO:0000313" key="3">
    <source>
        <dbReference type="Proteomes" id="UP000316639"/>
    </source>
</evidence>
<name>A0A563EHV4_9PSEU</name>
<sequence>MSFVLRLLAATLVATTALTAPAHAAPGEAAARFEQNLAHVPTHVVEGEVVFTDAADGTVAITGEFEHGFGVPEPTTYRWVLVDDKGEVVHDLTKELQAEIVVSPPAVEAFEVTFPATVKDVLGLDFVVYQEIDLAGIKLLAETGRTVVKRAP</sequence>
<proteinExistence type="predicted"/>
<reference evidence="2 3" key="1">
    <citation type="submission" date="2019-07" db="EMBL/GenBank/DDBJ databases">
        <title>Lentzea xizangensis sp. nov., isolated from Qinghai-Tibetan Plateau Soils.</title>
        <authorList>
            <person name="Huang J."/>
        </authorList>
    </citation>
    <scope>NUCLEOTIDE SEQUENCE [LARGE SCALE GENOMIC DNA]</scope>
    <source>
        <strain evidence="2 3">FXJ1.1311</strain>
    </source>
</reference>
<dbReference type="AlphaFoldDB" id="A0A563EHV4"/>
<gene>
    <name evidence="2" type="ORF">FKR81_36610</name>
</gene>
<evidence type="ECO:0000256" key="1">
    <source>
        <dbReference type="SAM" id="SignalP"/>
    </source>
</evidence>
<feature type="chain" id="PRO_5021912448" evidence="1">
    <location>
        <begin position="25"/>
        <end position="152"/>
    </location>
</feature>
<keyword evidence="3" id="KW-1185">Reference proteome</keyword>
<accession>A0A563EHV4</accession>